<accession>A0AAV4PM46</accession>
<evidence type="ECO:0000313" key="2">
    <source>
        <dbReference type="Proteomes" id="UP001054945"/>
    </source>
</evidence>
<comment type="caution">
    <text evidence="1">The sequence shown here is derived from an EMBL/GenBank/DDBJ whole genome shotgun (WGS) entry which is preliminary data.</text>
</comment>
<proteinExistence type="predicted"/>
<dbReference type="EMBL" id="BPLR01004937">
    <property type="protein sequence ID" value="GIX98627.1"/>
    <property type="molecule type" value="Genomic_DNA"/>
</dbReference>
<dbReference type="Proteomes" id="UP001054945">
    <property type="component" value="Unassembled WGS sequence"/>
</dbReference>
<organism evidence="1 2">
    <name type="scientific">Caerostris extrusa</name>
    <name type="common">Bark spider</name>
    <name type="synonym">Caerostris bankana</name>
    <dbReference type="NCBI Taxonomy" id="172846"/>
    <lineage>
        <taxon>Eukaryota</taxon>
        <taxon>Metazoa</taxon>
        <taxon>Ecdysozoa</taxon>
        <taxon>Arthropoda</taxon>
        <taxon>Chelicerata</taxon>
        <taxon>Arachnida</taxon>
        <taxon>Araneae</taxon>
        <taxon>Araneomorphae</taxon>
        <taxon>Entelegynae</taxon>
        <taxon>Araneoidea</taxon>
        <taxon>Araneidae</taxon>
        <taxon>Caerostris</taxon>
    </lineage>
</organism>
<gene>
    <name evidence="1" type="ORF">CEXT_690161</name>
</gene>
<protein>
    <submittedName>
        <fullName evidence="1">Uncharacterized protein</fullName>
    </submittedName>
</protein>
<evidence type="ECO:0000313" key="1">
    <source>
        <dbReference type="EMBL" id="GIX98627.1"/>
    </source>
</evidence>
<reference evidence="1 2" key="1">
    <citation type="submission" date="2021-06" db="EMBL/GenBank/DDBJ databases">
        <title>Caerostris extrusa draft genome.</title>
        <authorList>
            <person name="Kono N."/>
            <person name="Arakawa K."/>
        </authorList>
    </citation>
    <scope>NUCLEOTIDE SEQUENCE [LARGE SCALE GENOMIC DNA]</scope>
</reference>
<keyword evidence="2" id="KW-1185">Reference proteome</keyword>
<name>A0AAV4PM46_CAEEX</name>
<dbReference type="AlphaFoldDB" id="A0AAV4PM46"/>
<sequence>MTFDVQPGILTNIFFLKKCLNFVEFFFSFRTIETMTTLKYIRLREEGSLNGWQFKRAIVKNCNWANEDSQTAEMMPDSRMCASQGRFRKEVVENTCLQNPVDALVTVGRVDRRTREMQNRYNAMVSEESEETSK</sequence>